<feature type="region of interest" description="Disordered" evidence="1">
    <location>
        <begin position="1"/>
        <end position="22"/>
    </location>
</feature>
<organism evidence="3 4">
    <name type="scientific">Streptomyces chrestomyceticus</name>
    <dbReference type="NCBI Taxonomy" id="68185"/>
    <lineage>
        <taxon>Bacteria</taxon>
        <taxon>Bacillati</taxon>
        <taxon>Actinomycetota</taxon>
        <taxon>Actinomycetes</taxon>
        <taxon>Kitasatosporales</taxon>
        <taxon>Streptomycetaceae</taxon>
        <taxon>Streptomyces</taxon>
    </lineage>
</organism>
<evidence type="ECO:0000256" key="2">
    <source>
        <dbReference type="SAM" id="Phobius"/>
    </source>
</evidence>
<evidence type="ECO:0000256" key="1">
    <source>
        <dbReference type="SAM" id="MobiDB-lite"/>
    </source>
</evidence>
<name>A0ABU7X5Z4_9ACTN</name>
<keyword evidence="2" id="KW-1133">Transmembrane helix</keyword>
<protein>
    <submittedName>
        <fullName evidence="3">DUF2092 domain-containing protein</fullName>
    </submittedName>
</protein>
<dbReference type="PANTHER" id="PTHR37507:SF2">
    <property type="entry name" value="SPORULATION PROTEIN YDCC"/>
    <property type="match status" value="1"/>
</dbReference>
<dbReference type="EMBL" id="JAVFKM010000033">
    <property type="protein sequence ID" value="MEF3118882.1"/>
    <property type="molecule type" value="Genomic_DNA"/>
</dbReference>
<dbReference type="InterPro" id="IPR052944">
    <property type="entry name" value="Sporulation_related"/>
</dbReference>
<dbReference type="PANTHER" id="PTHR37507">
    <property type="entry name" value="SPORULATION PROTEIN YDCC"/>
    <property type="match status" value="1"/>
</dbReference>
<evidence type="ECO:0000313" key="3">
    <source>
        <dbReference type="EMBL" id="MEF3118882.1"/>
    </source>
</evidence>
<keyword evidence="4" id="KW-1185">Reference proteome</keyword>
<dbReference type="Proteomes" id="UP001348265">
    <property type="component" value="Unassembled WGS sequence"/>
</dbReference>
<feature type="transmembrane region" description="Helical" evidence="2">
    <location>
        <begin position="29"/>
        <end position="50"/>
    </location>
</feature>
<reference evidence="3 4" key="1">
    <citation type="submission" date="2023-08" db="EMBL/GenBank/DDBJ databases">
        <authorList>
            <person name="Sharma P."/>
            <person name="Verma V."/>
            <person name="Mohan M.K."/>
            <person name="Dubey A.K."/>
        </authorList>
    </citation>
    <scope>NUCLEOTIDE SEQUENCE [LARGE SCALE GENOMIC DNA]</scope>
    <source>
        <strain evidence="3 4">ADP4</strain>
    </source>
</reference>
<dbReference type="Gene3D" id="2.50.20.10">
    <property type="entry name" value="Lipoprotein localisation LolA/LolB/LppX"/>
    <property type="match status" value="1"/>
</dbReference>
<dbReference type="SUPFAM" id="SSF89392">
    <property type="entry name" value="Prokaryotic lipoproteins and lipoprotein localization factors"/>
    <property type="match status" value="1"/>
</dbReference>
<gene>
    <name evidence="3" type="ORF">RB636_37605</name>
</gene>
<dbReference type="InterPro" id="IPR029046">
    <property type="entry name" value="LolA/LolB/LppX"/>
</dbReference>
<keyword evidence="2" id="KW-0812">Transmembrane</keyword>
<feature type="region of interest" description="Disordered" evidence="1">
    <location>
        <begin position="183"/>
        <end position="211"/>
    </location>
</feature>
<dbReference type="RefSeq" id="WP_031002943.1">
    <property type="nucleotide sequence ID" value="NZ_JAVFKM010000033.1"/>
</dbReference>
<proteinExistence type="predicted"/>
<sequence length="443" mass="44295">MPRNQPAQVTDEWDGDGGRSAKRRRMLRYAVPAAVVGITAATIGLVPAFAGAGSPDLPKISAQDLIAKVAASDVQQLSGTVRTNTDLGLPSLSGAGAGAFGGGSAGQGGSGSGDKDGKGASASPQNQLMDLASGSHTLQVAADGPDKQRVSVVGKAAEYNLVHNGRDIWGYDSKSNTAYHSTVPAEAGKDGKHGSGKSGKSGESGESGDLKNATPQELAKKALDAVGDSTSVTVDGTAKVAGRDAYQLSIKPKQAGSTVDSIRISVDAETGVPLKFTLTPKGGGAAAIDVGFTSVDFAKPAAGTFDFKPPKGAEVVDGDKARAQQRAKGERTAEDLKGILGQYGLGGEKAAKGKGGVDVIGSGWTSIAHVKGVGSGLSSAGGKGASGDAAKLLDSLGEKVDGKFGSGRLYSTRLVNALVTDDGSVYAGAVDKESLIKAAESAT</sequence>
<accession>A0ABU7X5Z4</accession>
<keyword evidence="2" id="KW-0472">Membrane</keyword>
<comment type="caution">
    <text evidence="3">The sequence shown here is derived from an EMBL/GenBank/DDBJ whole genome shotgun (WGS) entry which is preliminary data.</text>
</comment>
<feature type="region of interest" description="Disordered" evidence="1">
    <location>
        <begin position="100"/>
        <end position="126"/>
    </location>
</feature>
<evidence type="ECO:0000313" key="4">
    <source>
        <dbReference type="Proteomes" id="UP001348265"/>
    </source>
</evidence>
<feature type="compositionally biased region" description="Gly residues" evidence="1">
    <location>
        <begin position="100"/>
        <end position="112"/>
    </location>
</feature>